<accession>A0A5N7A359</accession>
<evidence type="ECO:0000313" key="2">
    <source>
        <dbReference type="EMBL" id="KAE8363868.1"/>
    </source>
</evidence>
<gene>
    <name evidence="2" type="ORF">BDV27DRAFT_3326</name>
</gene>
<dbReference type="Proteomes" id="UP000326268">
    <property type="component" value="Unassembled WGS sequence"/>
</dbReference>
<organism evidence="2 3">
    <name type="scientific">Aspergillus caelatus</name>
    <dbReference type="NCBI Taxonomy" id="61420"/>
    <lineage>
        <taxon>Eukaryota</taxon>
        <taxon>Fungi</taxon>
        <taxon>Dikarya</taxon>
        <taxon>Ascomycota</taxon>
        <taxon>Pezizomycotina</taxon>
        <taxon>Eurotiomycetes</taxon>
        <taxon>Eurotiomycetidae</taxon>
        <taxon>Eurotiales</taxon>
        <taxon>Aspergillaceae</taxon>
        <taxon>Aspergillus</taxon>
        <taxon>Aspergillus subgen. Circumdati</taxon>
    </lineage>
</organism>
<evidence type="ECO:0000313" key="3">
    <source>
        <dbReference type="Proteomes" id="UP000326268"/>
    </source>
</evidence>
<protein>
    <submittedName>
        <fullName evidence="2">Uncharacterized protein</fullName>
    </submittedName>
</protein>
<dbReference type="GeneID" id="43660804"/>
<dbReference type="AlphaFoldDB" id="A0A5N7A359"/>
<dbReference type="RefSeq" id="XP_031926949.1">
    <property type="nucleotide sequence ID" value="XM_032076358.1"/>
</dbReference>
<keyword evidence="1" id="KW-0472">Membrane</keyword>
<reference evidence="2 3" key="1">
    <citation type="submission" date="2019-04" db="EMBL/GenBank/DDBJ databases">
        <title>Friends and foes A comparative genomics studyof 23 Aspergillus species from section Flavi.</title>
        <authorList>
            <consortium name="DOE Joint Genome Institute"/>
            <person name="Kjaerbolling I."/>
            <person name="Vesth T."/>
            <person name="Frisvad J.C."/>
            <person name="Nybo J.L."/>
            <person name="Theobald S."/>
            <person name="Kildgaard S."/>
            <person name="Isbrandt T."/>
            <person name="Kuo A."/>
            <person name="Sato A."/>
            <person name="Lyhne E.K."/>
            <person name="Kogle M.E."/>
            <person name="Wiebenga A."/>
            <person name="Kun R.S."/>
            <person name="Lubbers R.J."/>
            <person name="Makela M.R."/>
            <person name="Barry K."/>
            <person name="Chovatia M."/>
            <person name="Clum A."/>
            <person name="Daum C."/>
            <person name="Haridas S."/>
            <person name="He G."/>
            <person name="LaButti K."/>
            <person name="Lipzen A."/>
            <person name="Mondo S."/>
            <person name="Riley R."/>
            <person name="Salamov A."/>
            <person name="Simmons B.A."/>
            <person name="Magnuson J.K."/>
            <person name="Henrissat B."/>
            <person name="Mortensen U.H."/>
            <person name="Larsen T.O."/>
            <person name="Devries R.P."/>
            <person name="Grigoriev I.V."/>
            <person name="Machida M."/>
            <person name="Baker S.E."/>
            <person name="Andersen M.R."/>
        </authorList>
    </citation>
    <scope>NUCLEOTIDE SEQUENCE [LARGE SCALE GENOMIC DNA]</scope>
    <source>
        <strain evidence="2 3">CBS 763.97</strain>
    </source>
</reference>
<keyword evidence="3" id="KW-1185">Reference proteome</keyword>
<feature type="transmembrane region" description="Helical" evidence="1">
    <location>
        <begin position="47"/>
        <end position="67"/>
    </location>
</feature>
<name>A0A5N7A359_9EURO</name>
<sequence>MPFLPVFSHTPLFPRHTCFLQLRLRLNPHACLVSHHPLIPRHSLSTLFPFACNVSFFFFLSFSYFFISFRLLKN</sequence>
<proteinExistence type="predicted"/>
<keyword evidence="1" id="KW-1133">Transmembrane helix</keyword>
<dbReference type="EMBL" id="ML737665">
    <property type="protein sequence ID" value="KAE8363868.1"/>
    <property type="molecule type" value="Genomic_DNA"/>
</dbReference>
<evidence type="ECO:0000256" key="1">
    <source>
        <dbReference type="SAM" id="Phobius"/>
    </source>
</evidence>
<keyword evidence="1" id="KW-0812">Transmembrane</keyword>